<dbReference type="InterPro" id="IPR003399">
    <property type="entry name" value="Mce/MlaD"/>
</dbReference>
<organism evidence="2">
    <name type="scientific">uncultured Woeseiaceae bacterium</name>
    <dbReference type="NCBI Taxonomy" id="1983305"/>
    <lineage>
        <taxon>Bacteria</taxon>
        <taxon>Pseudomonadati</taxon>
        <taxon>Pseudomonadota</taxon>
        <taxon>Gammaproteobacteria</taxon>
        <taxon>Woeseiales</taxon>
        <taxon>Woeseiaceae</taxon>
        <taxon>environmental samples</taxon>
    </lineage>
</organism>
<dbReference type="NCBIfam" id="TIGR04430">
    <property type="entry name" value="OM_asym_MlaD"/>
    <property type="match status" value="1"/>
</dbReference>
<dbReference type="PANTHER" id="PTHR33371">
    <property type="entry name" value="INTERMEMBRANE PHOSPHOLIPID TRANSPORT SYSTEM BINDING PROTEIN MLAD-RELATED"/>
    <property type="match status" value="1"/>
</dbReference>
<gene>
    <name evidence="2" type="ORF">JTBM06_V1_60024</name>
</gene>
<dbReference type="EMBL" id="LR633967">
    <property type="protein sequence ID" value="VUX55630.1"/>
    <property type="molecule type" value="Genomic_DNA"/>
</dbReference>
<dbReference type="InterPro" id="IPR052336">
    <property type="entry name" value="MlaD_Phospholipid_Transporter"/>
</dbReference>
<evidence type="ECO:0000313" key="2">
    <source>
        <dbReference type="EMBL" id="VUX55630.1"/>
    </source>
</evidence>
<dbReference type="InterPro" id="IPR030970">
    <property type="entry name" value="ABC_MlaD"/>
</dbReference>
<sequence length="157" mass="16952">MQQTRSVELGTGLFVLLGLAALFFLTTQTTGSSGFSASEAFEVSARFENVGSLKDRAPVSMSGVTIGRVTSVEFDPHGLNAVVTFMIDRRFDEIPDDTDASILTSGLLGSQYIGLQPGGSEFYLEEGSEIQFTQSAIVIENLISKYLFNQDSDSESE</sequence>
<dbReference type="Pfam" id="PF02470">
    <property type="entry name" value="MlaD"/>
    <property type="match status" value="1"/>
</dbReference>
<dbReference type="GO" id="GO:0005548">
    <property type="term" value="F:phospholipid transporter activity"/>
    <property type="evidence" value="ECO:0007669"/>
    <property type="project" value="TreeGrafter"/>
</dbReference>
<protein>
    <submittedName>
        <fullName evidence="2">Putative ABC transporter-binding protein HI_1085</fullName>
    </submittedName>
</protein>
<reference evidence="2" key="1">
    <citation type="submission" date="2019-07" db="EMBL/GenBank/DDBJ databases">
        <authorList>
            <person name="Weber M."/>
            <person name="Kostadinov I."/>
            <person name="Kostadinov D I."/>
        </authorList>
    </citation>
    <scope>NUCLEOTIDE SEQUENCE</scope>
    <source>
        <strain evidence="2">Gfbio:sag-sample-m06:053724c1-46a9-4a36-b237-ea2bf867836b</strain>
    </source>
</reference>
<dbReference type="AlphaFoldDB" id="A0A7D9H8D8"/>
<accession>A0A7D9H8D8</accession>
<name>A0A7D9H8D8_9GAMM</name>
<dbReference type="GO" id="GO:0005543">
    <property type="term" value="F:phospholipid binding"/>
    <property type="evidence" value="ECO:0007669"/>
    <property type="project" value="TreeGrafter"/>
</dbReference>
<proteinExistence type="predicted"/>
<dbReference type="PANTHER" id="PTHR33371:SF4">
    <property type="entry name" value="INTERMEMBRANE PHOSPHOLIPID TRANSPORT SYSTEM BINDING PROTEIN MLAD"/>
    <property type="match status" value="1"/>
</dbReference>
<feature type="domain" description="Mce/MlaD" evidence="1">
    <location>
        <begin position="42"/>
        <end position="118"/>
    </location>
</feature>
<evidence type="ECO:0000259" key="1">
    <source>
        <dbReference type="Pfam" id="PF02470"/>
    </source>
</evidence>